<evidence type="ECO:0000313" key="1">
    <source>
        <dbReference type="EMBL" id="KAI4319833.1"/>
    </source>
</evidence>
<organism evidence="1 2">
    <name type="scientific">Melastoma candidum</name>
    <dbReference type="NCBI Taxonomy" id="119954"/>
    <lineage>
        <taxon>Eukaryota</taxon>
        <taxon>Viridiplantae</taxon>
        <taxon>Streptophyta</taxon>
        <taxon>Embryophyta</taxon>
        <taxon>Tracheophyta</taxon>
        <taxon>Spermatophyta</taxon>
        <taxon>Magnoliopsida</taxon>
        <taxon>eudicotyledons</taxon>
        <taxon>Gunneridae</taxon>
        <taxon>Pentapetalae</taxon>
        <taxon>rosids</taxon>
        <taxon>malvids</taxon>
        <taxon>Myrtales</taxon>
        <taxon>Melastomataceae</taxon>
        <taxon>Melastomatoideae</taxon>
        <taxon>Melastomateae</taxon>
        <taxon>Melastoma</taxon>
    </lineage>
</organism>
<protein>
    <submittedName>
        <fullName evidence="1">Uncharacterized protein</fullName>
    </submittedName>
</protein>
<gene>
    <name evidence="1" type="ORF">MLD38_033386</name>
</gene>
<name>A0ACB9M754_9MYRT</name>
<reference evidence="2" key="1">
    <citation type="journal article" date="2023" name="Front. Plant Sci.">
        <title>Chromosomal-level genome assembly of Melastoma candidum provides insights into trichome evolution.</title>
        <authorList>
            <person name="Zhong Y."/>
            <person name="Wu W."/>
            <person name="Sun C."/>
            <person name="Zou P."/>
            <person name="Liu Y."/>
            <person name="Dai S."/>
            <person name="Zhou R."/>
        </authorList>
    </citation>
    <scope>NUCLEOTIDE SEQUENCE [LARGE SCALE GENOMIC DNA]</scope>
</reference>
<keyword evidence="2" id="KW-1185">Reference proteome</keyword>
<comment type="caution">
    <text evidence="1">The sequence shown here is derived from an EMBL/GenBank/DDBJ whole genome shotgun (WGS) entry which is preliminary data.</text>
</comment>
<dbReference type="EMBL" id="CM042889">
    <property type="protein sequence ID" value="KAI4319833.1"/>
    <property type="molecule type" value="Genomic_DNA"/>
</dbReference>
<sequence length="139" mass="15632">MVRFSCFNSHLTGHKSKKAAASSAENEVSSTSQNQDRNLTSLKDSSLIERGWKSDDIMKRMDAGQIRWLKKSQSLESGLENKENQLLTIWITRLMGQFLDEIVAKNKTDDNGGECTQSSICRGANPEAANFLNWRTAYI</sequence>
<dbReference type="Proteomes" id="UP001057402">
    <property type="component" value="Chromosome 10"/>
</dbReference>
<accession>A0ACB9M754</accession>
<evidence type="ECO:0000313" key="2">
    <source>
        <dbReference type="Proteomes" id="UP001057402"/>
    </source>
</evidence>
<proteinExistence type="predicted"/>